<dbReference type="InterPro" id="IPR045087">
    <property type="entry name" value="Cu-oxidase_fam"/>
</dbReference>
<evidence type="ECO:0000259" key="7">
    <source>
        <dbReference type="Pfam" id="PF00394"/>
    </source>
</evidence>
<dbReference type="GO" id="GO:0010106">
    <property type="term" value="P:cellular response to iron ion starvation"/>
    <property type="evidence" value="ECO:0007669"/>
    <property type="project" value="TreeGrafter"/>
</dbReference>
<proteinExistence type="inferred from homology"/>
<evidence type="ECO:0000313" key="11">
    <source>
        <dbReference type="Proteomes" id="UP000244855"/>
    </source>
</evidence>
<dbReference type="GO" id="GO:0004322">
    <property type="term" value="F:ferroxidase activity"/>
    <property type="evidence" value="ECO:0007669"/>
    <property type="project" value="TreeGrafter"/>
</dbReference>
<evidence type="ECO:0000259" key="8">
    <source>
        <dbReference type="Pfam" id="PF07731"/>
    </source>
</evidence>
<dbReference type="PANTHER" id="PTHR11709:SF361">
    <property type="entry name" value="IRON TRANSPORT MULTICOPPER OXIDASE FET3"/>
    <property type="match status" value="1"/>
</dbReference>
<dbReference type="PROSITE" id="PS00080">
    <property type="entry name" value="MULTICOPPER_OXIDASE2"/>
    <property type="match status" value="1"/>
</dbReference>
<keyword evidence="4" id="KW-0560">Oxidoreductase</keyword>
<reference evidence="10 11" key="1">
    <citation type="journal article" date="2018" name="Sci. Rep.">
        <title>Comparative genomics provides insights into the lifestyle and reveals functional heterogeneity of dark septate endophytic fungi.</title>
        <authorList>
            <person name="Knapp D.G."/>
            <person name="Nemeth J.B."/>
            <person name="Barry K."/>
            <person name="Hainaut M."/>
            <person name="Henrissat B."/>
            <person name="Johnson J."/>
            <person name="Kuo A."/>
            <person name="Lim J.H.P."/>
            <person name="Lipzen A."/>
            <person name="Nolan M."/>
            <person name="Ohm R.A."/>
            <person name="Tamas L."/>
            <person name="Grigoriev I.V."/>
            <person name="Spatafora J.W."/>
            <person name="Nagy L.G."/>
            <person name="Kovacs G.M."/>
        </authorList>
    </citation>
    <scope>NUCLEOTIDE SEQUENCE [LARGE SCALE GENOMIC DNA]</scope>
    <source>
        <strain evidence="10 11">DSE2036</strain>
    </source>
</reference>
<evidence type="ECO:0000256" key="4">
    <source>
        <dbReference type="ARBA" id="ARBA00023002"/>
    </source>
</evidence>
<accession>A0A2V1DBY0</accession>
<dbReference type="Pfam" id="PF07732">
    <property type="entry name" value="Cu-oxidase_3"/>
    <property type="match status" value="1"/>
</dbReference>
<evidence type="ECO:0000259" key="9">
    <source>
        <dbReference type="Pfam" id="PF07732"/>
    </source>
</evidence>
<dbReference type="Pfam" id="PF07731">
    <property type="entry name" value="Cu-oxidase_2"/>
    <property type="match status" value="1"/>
</dbReference>
<dbReference type="InterPro" id="IPR008972">
    <property type="entry name" value="Cupredoxin"/>
</dbReference>
<evidence type="ECO:0000256" key="1">
    <source>
        <dbReference type="ARBA" id="ARBA00010609"/>
    </source>
</evidence>
<dbReference type="AlphaFoldDB" id="A0A2V1DBY0"/>
<keyword evidence="11" id="KW-1185">Reference proteome</keyword>
<protein>
    <submittedName>
        <fullName evidence="10">Ferroxidase</fullName>
    </submittedName>
</protein>
<dbReference type="Pfam" id="PF00394">
    <property type="entry name" value="Cu-oxidase"/>
    <property type="match status" value="1"/>
</dbReference>
<evidence type="ECO:0000256" key="6">
    <source>
        <dbReference type="SAM" id="SignalP"/>
    </source>
</evidence>
<evidence type="ECO:0000313" key="10">
    <source>
        <dbReference type="EMBL" id="PVH95647.1"/>
    </source>
</evidence>
<comment type="similarity">
    <text evidence="1">Belongs to the multicopper oxidase family.</text>
</comment>
<dbReference type="PROSITE" id="PS00079">
    <property type="entry name" value="MULTICOPPER_OXIDASE1"/>
    <property type="match status" value="1"/>
</dbReference>
<feature type="chain" id="PRO_5016161697" evidence="6">
    <location>
        <begin position="17"/>
        <end position="577"/>
    </location>
</feature>
<dbReference type="Proteomes" id="UP000244855">
    <property type="component" value="Unassembled WGS sequence"/>
</dbReference>
<name>A0A2V1DBY0_9PLEO</name>
<sequence>MFPLVLLATLATFSLAKTVRYDFDIGWVTAAPDGFARPVQAVNGQWPLPIIEANVNDTIIVKIHNSLGNESTSLHFHAQYQFGTGTADGPVGVTQCPVYPGQSYTYKFKAWPPGTHWYHSHAEGAYPDGLRGKMIIHDPDWEASLKIDKQIPLSMSDWYHRQMPSLLDEYLGVENRNGNIPIPDAFLFNDTTKAPEFVFEPLKRYLLRIVNMAALTCGTFHLENHNLTVVAIDGRPVVPKNASTILLCAGQRYDAIVVGQNAPNTSTQYIAKMEKDMLTNGTAPPDEKLSVIGGISYKRNGTSVPINPQFTKLLGPWWNPSKVLDDTTLIPRDREPLLKGVTKRINWSTKQVYYEGIGTRIAVGEQPWTEPKVPSLLTALSTGKSALEPSTYGKGVAPEITRLNDIVEIYMENSQPWPHPMHLHGHTFQIAGRGAGTWNGDESVLYPIPAKRDTVVIPPEGYIVLRYRANNPGAWFFHCHIDFHVAGGMAAVIIEAPDVLQKQQSLSAQTISTCKTSHECPLGNCACRTGGISVEDSDRECNTIFNSHGMTNGSLITWGSNNNTNANNNTSPSYHRT</sequence>
<dbReference type="CDD" id="cd13877">
    <property type="entry name" value="CuRO_2_Fet3p_like"/>
    <property type="match status" value="1"/>
</dbReference>
<dbReference type="PANTHER" id="PTHR11709">
    <property type="entry name" value="MULTI-COPPER OXIDASE"/>
    <property type="match status" value="1"/>
</dbReference>
<dbReference type="InterPro" id="IPR002355">
    <property type="entry name" value="Cu_oxidase_Cu_BS"/>
</dbReference>
<evidence type="ECO:0000256" key="2">
    <source>
        <dbReference type="ARBA" id="ARBA00022723"/>
    </source>
</evidence>
<evidence type="ECO:0000256" key="3">
    <source>
        <dbReference type="ARBA" id="ARBA00022729"/>
    </source>
</evidence>
<dbReference type="OrthoDB" id="2121828at2759"/>
<feature type="domain" description="Plastocyanin-like" evidence="9">
    <location>
        <begin position="26"/>
        <end position="139"/>
    </location>
</feature>
<evidence type="ECO:0000256" key="5">
    <source>
        <dbReference type="ARBA" id="ARBA00023008"/>
    </source>
</evidence>
<dbReference type="InterPro" id="IPR044130">
    <property type="entry name" value="CuRO_2_Fet3-like"/>
</dbReference>
<keyword evidence="3 6" id="KW-0732">Signal</keyword>
<feature type="signal peptide" evidence="6">
    <location>
        <begin position="1"/>
        <end position="16"/>
    </location>
</feature>
<keyword evidence="2" id="KW-0479">Metal-binding</keyword>
<feature type="domain" description="Plastocyanin-like" evidence="8">
    <location>
        <begin position="369"/>
        <end position="498"/>
    </location>
</feature>
<gene>
    <name evidence="10" type="ORF">DM02DRAFT_141836</name>
</gene>
<dbReference type="GO" id="GO:0033573">
    <property type="term" value="C:high-affinity iron permease complex"/>
    <property type="evidence" value="ECO:0007669"/>
    <property type="project" value="TreeGrafter"/>
</dbReference>
<organism evidence="10 11">
    <name type="scientific">Periconia macrospinosa</name>
    <dbReference type="NCBI Taxonomy" id="97972"/>
    <lineage>
        <taxon>Eukaryota</taxon>
        <taxon>Fungi</taxon>
        <taxon>Dikarya</taxon>
        <taxon>Ascomycota</taxon>
        <taxon>Pezizomycotina</taxon>
        <taxon>Dothideomycetes</taxon>
        <taxon>Pleosporomycetidae</taxon>
        <taxon>Pleosporales</taxon>
        <taxon>Massarineae</taxon>
        <taxon>Periconiaceae</taxon>
        <taxon>Periconia</taxon>
    </lineage>
</organism>
<dbReference type="InterPro" id="IPR001117">
    <property type="entry name" value="Cu-oxidase_2nd"/>
</dbReference>
<keyword evidence="5" id="KW-0186">Copper</keyword>
<dbReference type="InterPro" id="IPR033138">
    <property type="entry name" value="Cu_oxidase_CS"/>
</dbReference>
<feature type="domain" description="Plastocyanin-like" evidence="7">
    <location>
        <begin position="151"/>
        <end position="271"/>
    </location>
</feature>
<dbReference type="Gene3D" id="2.60.40.420">
    <property type="entry name" value="Cupredoxins - blue copper proteins"/>
    <property type="match status" value="3"/>
</dbReference>
<dbReference type="EMBL" id="KZ805488">
    <property type="protein sequence ID" value="PVH95647.1"/>
    <property type="molecule type" value="Genomic_DNA"/>
</dbReference>
<dbReference type="InterPro" id="IPR011707">
    <property type="entry name" value="Cu-oxidase-like_N"/>
</dbReference>
<dbReference type="InterPro" id="IPR011706">
    <property type="entry name" value="Cu-oxidase_C"/>
</dbReference>
<dbReference type="SUPFAM" id="SSF49503">
    <property type="entry name" value="Cupredoxins"/>
    <property type="match status" value="3"/>
</dbReference>
<dbReference type="GO" id="GO:0033215">
    <property type="term" value="P:reductive iron assimilation"/>
    <property type="evidence" value="ECO:0007669"/>
    <property type="project" value="TreeGrafter"/>
</dbReference>
<dbReference type="GO" id="GO:0005507">
    <property type="term" value="F:copper ion binding"/>
    <property type="evidence" value="ECO:0007669"/>
    <property type="project" value="InterPro"/>
</dbReference>
<dbReference type="STRING" id="97972.A0A2V1DBY0"/>